<evidence type="ECO:0000313" key="1">
    <source>
        <dbReference type="EMBL" id="GAB77293.1"/>
    </source>
</evidence>
<evidence type="ECO:0000313" key="2">
    <source>
        <dbReference type="Proteomes" id="UP000008495"/>
    </source>
</evidence>
<dbReference type="EMBL" id="BAGZ01000005">
    <property type="protein sequence ID" value="GAB77293.1"/>
    <property type="molecule type" value="Genomic_DNA"/>
</dbReference>
<protein>
    <submittedName>
        <fullName evidence="1">Uncharacterized protein</fullName>
    </submittedName>
</protein>
<name>K6V523_9MICO</name>
<organism evidence="1 2">
    <name type="scientific">Austwickia chelonae NBRC 105200</name>
    <dbReference type="NCBI Taxonomy" id="1184607"/>
    <lineage>
        <taxon>Bacteria</taxon>
        <taxon>Bacillati</taxon>
        <taxon>Actinomycetota</taxon>
        <taxon>Actinomycetes</taxon>
        <taxon>Micrococcales</taxon>
        <taxon>Dermatophilaceae</taxon>
        <taxon>Austwickia</taxon>
    </lineage>
</organism>
<comment type="caution">
    <text evidence="1">The sequence shown here is derived from an EMBL/GenBank/DDBJ whole genome shotgun (WGS) entry which is preliminary data.</text>
</comment>
<gene>
    <name evidence="1" type="ORF">AUCHE_05_01980</name>
</gene>
<dbReference type="Proteomes" id="UP000008495">
    <property type="component" value="Unassembled WGS sequence"/>
</dbReference>
<dbReference type="AlphaFoldDB" id="K6V523"/>
<accession>K6V523</accession>
<dbReference type="RefSeq" id="WP_006502045.1">
    <property type="nucleotide sequence ID" value="NZ_BAGZ01000005.1"/>
</dbReference>
<reference evidence="1 2" key="1">
    <citation type="submission" date="2012-08" db="EMBL/GenBank/DDBJ databases">
        <title>Whole genome shotgun sequence of Austwickia chelonae NBRC 105200.</title>
        <authorList>
            <person name="Yoshida I."/>
            <person name="Hosoyama A."/>
            <person name="Tsuchikane K."/>
            <person name="Katsumata H."/>
            <person name="Ando Y."/>
            <person name="Ohji S."/>
            <person name="Hamada M."/>
            <person name="Tamura T."/>
            <person name="Yamazoe A."/>
            <person name="Yamazaki S."/>
            <person name="Fujita N."/>
        </authorList>
    </citation>
    <scope>NUCLEOTIDE SEQUENCE [LARGE SCALE GENOMIC DNA]</scope>
    <source>
        <strain evidence="1 2">NBRC 105200</strain>
    </source>
</reference>
<proteinExistence type="predicted"/>
<sequence>MHDAAKVGFGATMGSDSAQDIGIDGGKVKNLLNAPFGVDVKDANGSDGDFTSLNLPEEYIVSELGIGDSGNY</sequence>
<keyword evidence="2" id="KW-1185">Reference proteome</keyword>